<dbReference type="InterPro" id="IPR036291">
    <property type="entry name" value="NAD(P)-bd_dom_sf"/>
</dbReference>
<protein>
    <submittedName>
        <fullName evidence="2">SDR family oxidoreductase</fullName>
    </submittedName>
</protein>
<accession>A0A847RUN2</accession>
<gene>
    <name evidence="2" type="ORF">HGH92_14865</name>
</gene>
<comment type="caution">
    <text evidence="2">The sequence shown here is derived from an EMBL/GenBank/DDBJ whole genome shotgun (WGS) entry which is preliminary data.</text>
</comment>
<dbReference type="InterPro" id="IPR050259">
    <property type="entry name" value="SDR"/>
</dbReference>
<dbReference type="Gene3D" id="3.40.50.720">
    <property type="entry name" value="NAD(P)-binding Rossmann-like Domain"/>
    <property type="match status" value="1"/>
</dbReference>
<evidence type="ECO:0000313" key="2">
    <source>
        <dbReference type="EMBL" id="NLR65594.1"/>
    </source>
</evidence>
<dbReference type="PANTHER" id="PTHR42879:SF6">
    <property type="entry name" value="NADPH-DEPENDENT REDUCTASE BACG"/>
    <property type="match status" value="1"/>
</dbReference>
<dbReference type="Proteomes" id="UP000570474">
    <property type="component" value="Unassembled WGS sequence"/>
</dbReference>
<dbReference type="FunFam" id="3.40.50.720:FF:000084">
    <property type="entry name" value="Short-chain dehydrogenase reductase"/>
    <property type="match status" value="1"/>
</dbReference>
<dbReference type="EMBL" id="JABAIA010000002">
    <property type="protein sequence ID" value="NLR65594.1"/>
    <property type="molecule type" value="Genomic_DNA"/>
</dbReference>
<name>A0A847RUN2_9BACT</name>
<evidence type="ECO:0000256" key="1">
    <source>
        <dbReference type="ARBA" id="ARBA00006484"/>
    </source>
</evidence>
<proteinExistence type="inferred from homology"/>
<dbReference type="AlphaFoldDB" id="A0A847RUN2"/>
<sequence length="261" mass="26979">MNISLQGKTALVCGSSQGIGLATAIELAALGATCILTARNEEKLKAAVAQLAADAGQPHRYIVADFTNLDEITDLAADLALEGPVHILVNNSGGPAAGPVLQASTTAFSDAFSQHLLCNQVLAQALVPGMIQAGYGRIINIISTSVKAPLKNLGVSNTTRWAVAAWAKTLANELAQHGITVNNVLPGSTATDRLEKLFNATAAARNVSPDVVAEEWRNEIPMKRFGEAHEIAAMAAFLASPAASYVTGTSIAVDGGRTPVS</sequence>
<reference evidence="2 3" key="1">
    <citation type="submission" date="2020-04" db="EMBL/GenBank/DDBJ databases">
        <authorList>
            <person name="Yin C."/>
        </authorList>
    </citation>
    <scope>NUCLEOTIDE SEQUENCE [LARGE SCALE GENOMIC DNA]</scope>
    <source>
        <strain evidence="2 3">Ae27</strain>
    </source>
</reference>
<evidence type="ECO:0000313" key="3">
    <source>
        <dbReference type="Proteomes" id="UP000570474"/>
    </source>
</evidence>
<organism evidence="2 3">
    <name type="scientific">Chitinophaga varians</name>
    <dbReference type="NCBI Taxonomy" id="2202339"/>
    <lineage>
        <taxon>Bacteria</taxon>
        <taxon>Pseudomonadati</taxon>
        <taxon>Bacteroidota</taxon>
        <taxon>Chitinophagia</taxon>
        <taxon>Chitinophagales</taxon>
        <taxon>Chitinophagaceae</taxon>
        <taxon>Chitinophaga</taxon>
    </lineage>
</organism>
<dbReference type="PANTHER" id="PTHR42879">
    <property type="entry name" value="3-OXOACYL-(ACYL-CARRIER-PROTEIN) REDUCTASE"/>
    <property type="match status" value="1"/>
</dbReference>
<dbReference type="PRINTS" id="PR00081">
    <property type="entry name" value="GDHRDH"/>
</dbReference>
<dbReference type="RefSeq" id="WP_168871595.1">
    <property type="nucleotide sequence ID" value="NZ_JABAIA010000002.1"/>
</dbReference>
<keyword evidence="3" id="KW-1185">Reference proteome</keyword>
<dbReference type="InterPro" id="IPR002347">
    <property type="entry name" value="SDR_fam"/>
</dbReference>
<comment type="similarity">
    <text evidence="1">Belongs to the short-chain dehydrogenases/reductases (SDR) family.</text>
</comment>
<dbReference type="SUPFAM" id="SSF51735">
    <property type="entry name" value="NAD(P)-binding Rossmann-fold domains"/>
    <property type="match status" value="1"/>
</dbReference>
<dbReference type="Pfam" id="PF13561">
    <property type="entry name" value="adh_short_C2"/>
    <property type="match status" value="1"/>
</dbReference>